<dbReference type="GO" id="GO:0051301">
    <property type="term" value="P:cell division"/>
    <property type="evidence" value="ECO:0007669"/>
    <property type="project" value="UniProtKB-KW"/>
</dbReference>
<dbReference type="GO" id="GO:2000143">
    <property type="term" value="P:negative regulation of DNA-templated transcription initiation"/>
    <property type="evidence" value="ECO:0007669"/>
    <property type="project" value="TreeGrafter"/>
</dbReference>
<evidence type="ECO:0000256" key="7">
    <source>
        <dbReference type="HAMAP-Rule" id="MF_01008"/>
    </source>
</evidence>
<dbReference type="InterPro" id="IPR037914">
    <property type="entry name" value="SpoVT-AbrB_sf"/>
</dbReference>
<feature type="domain" description="SpoVT-AbrB" evidence="8">
    <location>
        <begin position="76"/>
        <end position="119"/>
    </location>
</feature>
<organism evidence="9 10">
    <name type="scientific">Candidatus Kaiserbacteria bacterium RIFCSPHIGHO2_01_FULL_46_22</name>
    <dbReference type="NCBI Taxonomy" id="1798475"/>
    <lineage>
        <taxon>Bacteria</taxon>
        <taxon>Candidatus Kaiseribacteriota</taxon>
    </lineage>
</organism>
<dbReference type="CDD" id="cd16320">
    <property type="entry name" value="MraZ_N"/>
    <property type="match status" value="1"/>
</dbReference>
<keyword evidence="6 7" id="KW-0804">Transcription</keyword>
<evidence type="ECO:0000256" key="3">
    <source>
        <dbReference type="ARBA" id="ARBA00022737"/>
    </source>
</evidence>
<reference evidence="9 10" key="1">
    <citation type="journal article" date="2016" name="Nat. Commun.">
        <title>Thousands of microbial genomes shed light on interconnected biogeochemical processes in an aquifer system.</title>
        <authorList>
            <person name="Anantharaman K."/>
            <person name="Brown C.T."/>
            <person name="Hug L.A."/>
            <person name="Sharon I."/>
            <person name="Castelle C.J."/>
            <person name="Probst A.J."/>
            <person name="Thomas B.C."/>
            <person name="Singh A."/>
            <person name="Wilkins M.J."/>
            <person name="Karaoz U."/>
            <person name="Brodie E.L."/>
            <person name="Williams K.H."/>
            <person name="Hubbard S.S."/>
            <person name="Banfield J.F."/>
        </authorList>
    </citation>
    <scope>NUCLEOTIDE SEQUENCE [LARGE SCALE GENOMIC DNA]</scope>
</reference>
<dbReference type="SUPFAM" id="SSF89447">
    <property type="entry name" value="AbrB/MazE/MraZ-like"/>
    <property type="match status" value="1"/>
</dbReference>
<dbReference type="PANTHER" id="PTHR34701:SF1">
    <property type="entry name" value="TRANSCRIPTIONAL REGULATOR MRAZ"/>
    <property type="match status" value="1"/>
</dbReference>
<evidence type="ECO:0000256" key="5">
    <source>
        <dbReference type="ARBA" id="ARBA00023125"/>
    </source>
</evidence>
<dbReference type="Proteomes" id="UP000176322">
    <property type="component" value="Unassembled WGS sequence"/>
</dbReference>
<dbReference type="CDD" id="cd16321">
    <property type="entry name" value="MraZ_C"/>
    <property type="match status" value="1"/>
</dbReference>
<dbReference type="AlphaFoldDB" id="A0A1F6BYC4"/>
<sequence length="144" mass="16355">MLIGEYIHSLDPKKRLSLPSKWRSELGKTIVVTRGLDNCLFVYPTHAWQAVIEKMSALPFGAADTRGLNRFFLSGAVEVEVDKAGRILVPDFLKEFAKLNQKVVLAGVHDRVEIWDEKKWNDYKKQIEKQADEFAEKLGAIGIL</sequence>
<keyword evidence="4 7" id="KW-0805">Transcription regulation</keyword>
<dbReference type="HAMAP" id="MF_01008">
    <property type="entry name" value="MraZ"/>
    <property type="match status" value="1"/>
</dbReference>
<feature type="domain" description="SpoVT-AbrB" evidence="8">
    <location>
        <begin position="5"/>
        <end position="47"/>
    </location>
</feature>
<comment type="subcellular location">
    <subcellularLocation>
        <location evidence="7">Cytoplasm</location>
        <location evidence="7">Nucleoid</location>
    </subcellularLocation>
</comment>
<comment type="caution">
    <text evidence="9">The sequence shown here is derived from an EMBL/GenBank/DDBJ whole genome shotgun (WGS) entry which is preliminary data.</text>
</comment>
<gene>
    <name evidence="7" type="primary">mraZ</name>
    <name evidence="9" type="ORF">A2837_02030</name>
</gene>
<dbReference type="GO" id="GO:0003700">
    <property type="term" value="F:DNA-binding transcription factor activity"/>
    <property type="evidence" value="ECO:0007669"/>
    <property type="project" value="UniProtKB-UniRule"/>
</dbReference>
<evidence type="ECO:0000313" key="9">
    <source>
        <dbReference type="EMBL" id="OGG41966.1"/>
    </source>
</evidence>
<evidence type="ECO:0000256" key="2">
    <source>
        <dbReference type="ARBA" id="ARBA00022490"/>
    </source>
</evidence>
<keyword evidence="3" id="KW-0677">Repeat</keyword>
<dbReference type="InterPro" id="IPR007159">
    <property type="entry name" value="SpoVT-AbrB_dom"/>
</dbReference>
<dbReference type="GO" id="GO:0000976">
    <property type="term" value="F:transcription cis-regulatory region binding"/>
    <property type="evidence" value="ECO:0007669"/>
    <property type="project" value="TreeGrafter"/>
</dbReference>
<dbReference type="Gene3D" id="3.40.1550.20">
    <property type="entry name" value="Transcriptional regulator MraZ domain"/>
    <property type="match status" value="1"/>
</dbReference>
<keyword evidence="5 7" id="KW-0238">DNA-binding</keyword>
<dbReference type="GO" id="GO:0005737">
    <property type="term" value="C:cytoplasm"/>
    <property type="evidence" value="ECO:0007669"/>
    <property type="project" value="UniProtKB-UniRule"/>
</dbReference>
<dbReference type="STRING" id="1798475.A2837_02030"/>
<keyword evidence="9" id="KW-0131">Cell cycle</keyword>
<dbReference type="InterPro" id="IPR035642">
    <property type="entry name" value="MraZ_N"/>
</dbReference>
<dbReference type="InterPro" id="IPR003444">
    <property type="entry name" value="MraZ"/>
</dbReference>
<keyword evidence="2 7" id="KW-0963">Cytoplasm</keyword>
<dbReference type="GO" id="GO:0009295">
    <property type="term" value="C:nucleoid"/>
    <property type="evidence" value="ECO:0007669"/>
    <property type="project" value="UniProtKB-SubCell"/>
</dbReference>
<dbReference type="InterPro" id="IPR020603">
    <property type="entry name" value="MraZ_dom"/>
</dbReference>
<dbReference type="NCBIfam" id="TIGR00242">
    <property type="entry name" value="division/cell wall cluster transcriptional repressor MraZ"/>
    <property type="match status" value="1"/>
</dbReference>
<dbReference type="Pfam" id="PF02381">
    <property type="entry name" value="MraZ"/>
    <property type="match status" value="2"/>
</dbReference>
<comment type="subunit">
    <text evidence="7">Forms oligomers.</text>
</comment>
<evidence type="ECO:0000256" key="1">
    <source>
        <dbReference type="ARBA" id="ARBA00013860"/>
    </source>
</evidence>
<comment type="similarity">
    <text evidence="7">Belongs to the MraZ family.</text>
</comment>
<proteinExistence type="inferred from homology"/>
<dbReference type="PANTHER" id="PTHR34701">
    <property type="entry name" value="TRANSCRIPTIONAL REGULATOR MRAZ"/>
    <property type="match status" value="1"/>
</dbReference>
<evidence type="ECO:0000313" key="10">
    <source>
        <dbReference type="Proteomes" id="UP000176322"/>
    </source>
</evidence>
<dbReference type="PROSITE" id="PS51740">
    <property type="entry name" value="SPOVT_ABRB"/>
    <property type="match status" value="2"/>
</dbReference>
<dbReference type="EMBL" id="MFKO01000002">
    <property type="protein sequence ID" value="OGG41966.1"/>
    <property type="molecule type" value="Genomic_DNA"/>
</dbReference>
<evidence type="ECO:0000256" key="6">
    <source>
        <dbReference type="ARBA" id="ARBA00023163"/>
    </source>
</evidence>
<evidence type="ECO:0000256" key="4">
    <source>
        <dbReference type="ARBA" id="ARBA00023015"/>
    </source>
</evidence>
<name>A0A1F6BYC4_9BACT</name>
<evidence type="ECO:0000259" key="8">
    <source>
        <dbReference type="PROSITE" id="PS51740"/>
    </source>
</evidence>
<dbReference type="InterPro" id="IPR038619">
    <property type="entry name" value="MraZ_sf"/>
</dbReference>
<keyword evidence="9" id="KW-0132">Cell division</keyword>
<dbReference type="InterPro" id="IPR035644">
    <property type="entry name" value="MraZ_C"/>
</dbReference>
<accession>A0A1F6BYC4</accession>
<protein>
    <recommendedName>
        <fullName evidence="1 7">Transcriptional regulator MraZ</fullName>
    </recommendedName>
</protein>